<dbReference type="Pfam" id="PF09346">
    <property type="entry name" value="SMI1_KNR4"/>
    <property type="match status" value="1"/>
</dbReference>
<feature type="domain" description="Knr4/Smi1-like" evidence="1">
    <location>
        <begin position="8"/>
        <end position="142"/>
    </location>
</feature>
<comment type="caution">
    <text evidence="2">The sequence shown here is derived from an EMBL/GenBank/DDBJ whole genome shotgun (WGS) entry which is preliminary data.</text>
</comment>
<dbReference type="InterPro" id="IPR018958">
    <property type="entry name" value="Knr4/Smi1-like_dom"/>
</dbReference>
<organism evidence="2 3">
    <name type="scientific">Streptococcus oralis subsp. dentisani</name>
    <dbReference type="NCBI Taxonomy" id="1458253"/>
    <lineage>
        <taxon>Bacteria</taxon>
        <taxon>Bacillati</taxon>
        <taxon>Bacillota</taxon>
        <taxon>Bacilli</taxon>
        <taxon>Lactobacillales</taxon>
        <taxon>Streptococcaceae</taxon>
        <taxon>Streptococcus</taxon>
    </lineage>
</organism>
<dbReference type="AlphaFoldDB" id="A0A1X1IRV4"/>
<dbReference type="InterPro" id="IPR037883">
    <property type="entry name" value="Knr4/Smi1-like_sf"/>
</dbReference>
<dbReference type="EMBL" id="NCUW01000030">
    <property type="protein sequence ID" value="ORO75850.1"/>
    <property type="molecule type" value="Genomic_DNA"/>
</dbReference>
<accession>A0A1X1IRV4</accession>
<evidence type="ECO:0000313" key="3">
    <source>
        <dbReference type="Proteomes" id="UP000194008"/>
    </source>
</evidence>
<dbReference type="SUPFAM" id="SSF160631">
    <property type="entry name" value="SMI1/KNR4-like"/>
    <property type="match status" value="1"/>
</dbReference>
<dbReference type="Gene3D" id="3.40.1580.10">
    <property type="entry name" value="SMI1/KNR4-like"/>
    <property type="match status" value="1"/>
</dbReference>
<sequence length="147" mass="16801">MILEGFKKINEEQITRVENTLNISFPLDYKDFILSNNGMCAEGELGIALPLNQEVIAIDILYGIDTETENCNILEWTQEYKEDLPENTLIIGDDVLMGFFILVCKGEDKGVYYYDHAYNLEGSDDDGNTYFIANSFEEFINQLTVIE</sequence>
<dbReference type="SMART" id="SM00860">
    <property type="entry name" value="SMI1_KNR4"/>
    <property type="match status" value="1"/>
</dbReference>
<gene>
    <name evidence="2" type="ORF">B7709_07895</name>
</gene>
<dbReference type="Proteomes" id="UP000194008">
    <property type="component" value="Unassembled WGS sequence"/>
</dbReference>
<protein>
    <submittedName>
        <fullName evidence="2">1,3-beta-glucan synthase regulator</fullName>
    </submittedName>
</protein>
<evidence type="ECO:0000259" key="1">
    <source>
        <dbReference type="SMART" id="SM00860"/>
    </source>
</evidence>
<dbReference type="RefSeq" id="WP_061603750.1">
    <property type="nucleotide sequence ID" value="NZ_NCUW01000030.1"/>
</dbReference>
<proteinExistence type="predicted"/>
<evidence type="ECO:0000313" key="2">
    <source>
        <dbReference type="EMBL" id="ORO75850.1"/>
    </source>
</evidence>
<reference evidence="2 3" key="1">
    <citation type="journal article" date="2016" name="Eur. J. Clin. Microbiol. Infect. Dis.">
        <title>Whole genome sequencing as a tool for phylogenetic analysis of clinical strains of Mitis group streptococci.</title>
        <authorList>
            <person name="Rasmussen L.H."/>
            <person name="Dargis R."/>
            <person name="Hojholt K."/>
            <person name="Christensen J.J."/>
            <person name="Skovgaard O."/>
            <person name="Justesen U.S."/>
            <person name="Rosenvinge F.S."/>
            <person name="Moser C."/>
            <person name="Lukjancenko O."/>
            <person name="Rasmussen S."/>
            <person name="Nielsen X.C."/>
        </authorList>
    </citation>
    <scope>NUCLEOTIDE SEQUENCE [LARGE SCALE GENOMIC DNA]</scope>
    <source>
        <strain evidence="2 3">Y_5914_11</strain>
    </source>
</reference>
<name>A0A1X1IRV4_STROR</name>